<gene>
    <name evidence="4" type="ORF">DBZ36_13840</name>
</gene>
<dbReference type="InterPro" id="IPR036271">
    <property type="entry name" value="Tet_transcr_reg_TetR-rel_C_sf"/>
</dbReference>
<dbReference type="Gene3D" id="1.10.357.10">
    <property type="entry name" value="Tetracycline Repressor, domain 2"/>
    <property type="match status" value="1"/>
</dbReference>
<name>A0A420EA09_9ALTE</name>
<sequence>MPLSEAHSSNTGAIRRRNQSLILKAAAEEFVKSGYKGTSLQVIAQRAELPKANILYYFKSKEGLYRALISDIVELWNNAFEGITADDEPSQAIEIYIRSKLHYSRTHPLHSRLFAMEFIQGAPNLDESLRAPIREWALSRSAVLQTWIDQGLIQARSPMDVLFAIWSTTQFYADFDAEINFIYQNPLSDSQFELAEQNLVELLLRGLGLLKSEP</sequence>
<dbReference type="Pfam" id="PF00440">
    <property type="entry name" value="TetR_N"/>
    <property type="match status" value="1"/>
</dbReference>
<dbReference type="Pfam" id="PF08362">
    <property type="entry name" value="TetR_C_3"/>
    <property type="match status" value="1"/>
</dbReference>
<comment type="caution">
    <text evidence="4">The sequence shown here is derived from an EMBL/GenBank/DDBJ whole genome shotgun (WGS) entry which is preliminary data.</text>
</comment>
<dbReference type="GO" id="GO:0045892">
    <property type="term" value="P:negative regulation of DNA-templated transcription"/>
    <property type="evidence" value="ECO:0007669"/>
    <property type="project" value="InterPro"/>
</dbReference>
<dbReference type="OrthoDB" id="6860332at2"/>
<keyword evidence="5" id="KW-1185">Reference proteome</keyword>
<evidence type="ECO:0000256" key="1">
    <source>
        <dbReference type="ARBA" id="ARBA00023125"/>
    </source>
</evidence>
<accession>A0A420EA09</accession>
<evidence type="ECO:0000313" key="5">
    <source>
        <dbReference type="Proteomes" id="UP000286482"/>
    </source>
</evidence>
<evidence type="ECO:0000256" key="2">
    <source>
        <dbReference type="PROSITE-ProRule" id="PRU00335"/>
    </source>
</evidence>
<proteinExistence type="predicted"/>
<keyword evidence="1 2" id="KW-0238">DNA-binding</keyword>
<protein>
    <submittedName>
        <fullName evidence="4">TetR family transcriptional regulator</fullName>
    </submittedName>
</protein>
<dbReference type="InterPro" id="IPR050109">
    <property type="entry name" value="HTH-type_TetR-like_transc_reg"/>
</dbReference>
<dbReference type="InterPro" id="IPR009057">
    <property type="entry name" value="Homeodomain-like_sf"/>
</dbReference>
<evidence type="ECO:0000259" key="3">
    <source>
        <dbReference type="PROSITE" id="PS50977"/>
    </source>
</evidence>
<dbReference type="RefSeq" id="WP_120355541.1">
    <property type="nucleotide sequence ID" value="NZ_RAQO01000007.1"/>
</dbReference>
<feature type="DNA-binding region" description="H-T-H motif" evidence="2">
    <location>
        <begin position="39"/>
        <end position="58"/>
    </location>
</feature>
<dbReference type="AlphaFoldDB" id="A0A420EA09"/>
<dbReference type="SUPFAM" id="SSF48498">
    <property type="entry name" value="Tetracyclin repressor-like, C-terminal domain"/>
    <property type="match status" value="1"/>
</dbReference>
<dbReference type="Gene3D" id="1.10.10.60">
    <property type="entry name" value="Homeodomain-like"/>
    <property type="match status" value="1"/>
</dbReference>
<dbReference type="SUPFAM" id="SSF46689">
    <property type="entry name" value="Homeodomain-like"/>
    <property type="match status" value="1"/>
</dbReference>
<dbReference type="GO" id="GO:0003677">
    <property type="term" value="F:DNA binding"/>
    <property type="evidence" value="ECO:0007669"/>
    <property type="project" value="UniProtKB-UniRule"/>
</dbReference>
<dbReference type="PROSITE" id="PS50977">
    <property type="entry name" value="HTH_TETR_2"/>
    <property type="match status" value="1"/>
</dbReference>
<evidence type="ECO:0000313" key="4">
    <source>
        <dbReference type="EMBL" id="RKF17517.1"/>
    </source>
</evidence>
<dbReference type="PRINTS" id="PR00455">
    <property type="entry name" value="HTHTETR"/>
</dbReference>
<organism evidence="4 5">
    <name type="scientific">Alginatibacterium sediminis</name>
    <dbReference type="NCBI Taxonomy" id="2164068"/>
    <lineage>
        <taxon>Bacteria</taxon>
        <taxon>Pseudomonadati</taxon>
        <taxon>Pseudomonadota</taxon>
        <taxon>Gammaproteobacteria</taxon>
        <taxon>Alteromonadales</taxon>
        <taxon>Alteromonadaceae</taxon>
        <taxon>Alginatibacterium</taxon>
    </lineage>
</organism>
<dbReference type="EMBL" id="RAQO01000007">
    <property type="protein sequence ID" value="RKF17517.1"/>
    <property type="molecule type" value="Genomic_DNA"/>
</dbReference>
<reference evidence="4 5" key="1">
    <citation type="submission" date="2018-09" db="EMBL/GenBank/DDBJ databases">
        <authorList>
            <person name="Wang Z."/>
        </authorList>
    </citation>
    <scope>NUCLEOTIDE SEQUENCE [LARGE SCALE GENOMIC DNA]</scope>
    <source>
        <strain evidence="4 5">ALS 81</strain>
    </source>
</reference>
<dbReference type="InterPro" id="IPR013573">
    <property type="entry name" value="Tscrpt_reg_YcdC_C"/>
</dbReference>
<feature type="domain" description="HTH tetR-type" evidence="3">
    <location>
        <begin position="16"/>
        <end position="76"/>
    </location>
</feature>
<dbReference type="Proteomes" id="UP000286482">
    <property type="component" value="Unassembled WGS sequence"/>
</dbReference>
<dbReference type="InterPro" id="IPR001647">
    <property type="entry name" value="HTH_TetR"/>
</dbReference>
<dbReference type="PANTHER" id="PTHR30328">
    <property type="entry name" value="TRANSCRIPTIONAL REPRESSOR"/>
    <property type="match status" value="1"/>
</dbReference>
<dbReference type="PANTHER" id="PTHR30328:SF54">
    <property type="entry name" value="HTH-TYPE TRANSCRIPTIONAL REPRESSOR SCO4008"/>
    <property type="match status" value="1"/>
</dbReference>